<dbReference type="GO" id="GO:0005524">
    <property type="term" value="F:ATP binding"/>
    <property type="evidence" value="ECO:0007669"/>
    <property type="project" value="UniProtKB-KW"/>
</dbReference>
<feature type="compositionally biased region" description="Acidic residues" evidence="5">
    <location>
        <begin position="190"/>
        <end position="205"/>
    </location>
</feature>
<dbReference type="PROSITE" id="PS51204">
    <property type="entry name" value="HSA"/>
    <property type="match status" value="1"/>
</dbReference>
<dbReference type="InterPro" id="IPR014012">
    <property type="entry name" value="HSA_dom"/>
</dbReference>
<accession>S4R6P8</accession>
<dbReference type="GO" id="GO:0000812">
    <property type="term" value="C:Swr1 complex"/>
    <property type="evidence" value="ECO:0007669"/>
    <property type="project" value="TreeGrafter"/>
</dbReference>
<reference evidence="7" key="2">
    <citation type="submission" date="2025-09" db="UniProtKB">
        <authorList>
            <consortium name="Ensembl"/>
        </authorList>
    </citation>
    <scope>IDENTIFICATION</scope>
</reference>
<evidence type="ECO:0000256" key="4">
    <source>
        <dbReference type="ARBA" id="ARBA00022840"/>
    </source>
</evidence>
<evidence type="ECO:0000256" key="1">
    <source>
        <dbReference type="ARBA" id="ARBA00004123"/>
    </source>
</evidence>
<dbReference type="OMA" id="EMQWLAG"/>
<dbReference type="GO" id="GO:0042393">
    <property type="term" value="F:histone binding"/>
    <property type="evidence" value="ECO:0007669"/>
    <property type="project" value="TreeGrafter"/>
</dbReference>
<keyword evidence="4" id="KW-0067">ATP-binding</keyword>
<name>S4R6P8_PETMA</name>
<evidence type="ECO:0000256" key="3">
    <source>
        <dbReference type="ARBA" id="ARBA00022806"/>
    </source>
</evidence>
<dbReference type="STRING" id="7757.ENSPMAP00000000878"/>
<evidence type="ECO:0000256" key="5">
    <source>
        <dbReference type="SAM" id="MobiDB-lite"/>
    </source>
</evidence>
<keyword evidence="3" id="KW-0347">Helicase</keyword>
<evidence type="ECO:0000259" key="6">
    <source>
        <dbReference type="PROSITE" id="PS51204"/>
    </source>
</evidence>
<reference evidence="7" key="1">
    <citation type="submission" date="2025-08" db="UniProtKB">
        <authorList>
            <consortium name="Ensembl"/>
        </authorList>
    </citation>
    <scope>IDENTIFICATION</scope>
</reference>
<dbReference type="PANTHER" id="PTHR45685:SF1">
    <property type="entry name" value="HELICASE SRCAP"/>
    <property type="match status" value="1"/>
</dbReference>
<dbReference type="GO" id="GO:0016887">
    <property type="term" value="F:ATP hydrolysis activity"/>
    <property type="evidence" value="ECO:0007669"/>
    <property type="project" value="TreeGrafter"/>
</dbReference>
<keyword evidence="3" id="KW-0378">Hydrolase</keyword>
<dbReference type="SMART" id="SM00573">
    <property type="entry name" value="HSA"/>
    <property type="match status" value="1"/>
</dbReference>
<evidence type="ECO:0000256" key="2">
    <source>
        <dbReference type="ARBA" id="ARBA00022741"/>
    </source>
</evidence>
<dbReference type="GO" id="GO:0003677">
    <property type="term" value="F:DNA binding"/>
    <property type="evidence" value="ECO:0007669"/>
    <property type="project" value="UniProtKB-KW"/>
</dbReference>
<dbReference type="GO" id="GO:0006338">
    <property type="term" value="P:chromatin remodeling"/>
    <property type="evidence" value="ECO:0007669"/>
    <property type="project" value="TreeGrafter"/>
</dbReference>
<feature type="region of interest" description="Disordered" evidence="5">
    <location>
        <begin position="167"/>
        <end position="219"/>
    </location>
</feature>
<dbReference type="HOGENOM" id="CLU_870299_0_0_1"/>
<dbReference type="AlphaFoldDB" id="S4R6P8"/>
<feature type="domain" description="HSA" evidence="6">
    <location>
        <begin position="34"/>
        <end position="106"/>
    </location>
</feature>
<dbReference type="Pfam" id="PF07529">
    <property type="entry name" value="HSA"/>
    <property type="match status" value="1"/>
</dbReference>
<dbReference type="Ensembl" id="ENSPMAT00000000882.1">
    <property type="protein sequence ID" value="ENSPMAP00000000878.1"/>
    <property type="gene ID" value="ENSPMAG00000000804.1"/>
</dbReference>
<dbReference type="GO" id="GO:0004386">
    <property type="term" value="F:helicase activity"/>
    <property type="evidence" value="ECO:0007669"/>
    <property type="project" value="UniProtKB-KW"/>
</dbReference>
<dbReference type="InterPro" id="IPR050520">
    <property type="entry name" value="INO80/SWR1_helicase"/>
</dbReference>
<evidence type="ECO:0000313" key="7">
    <source>
        <dbReference type="Ensembl" id="ENSPMAP00000000878.1"/>
    </source>
</evidence>
<comment type="subcellular location">
    <subcellularLocation>
        <location evidence="1">Nucleus</location>
    </subcellularLocation>
</comment>
<keyword evidence="2" id="KW-0547">Nucleotide-binding</keyword>
<sequence>DGKDDIAERAKQEADIQQRVAHLKKAGLWSLKKLTRVTEPPRPKTHRDYLLEEMQWLAGDFAQERRWKRALAKKLARTVVRFHEEQKQKEERAKKEELSKLRRIAANIAKEVKYFWTNIEKVVQFKQQSLAEEKRKKALDKQLNYIVDQTEKYSDWLSRGLNNSIATSHTGSLSSSPARTEAGPSMYSFEDGDFEPTDESDDEETIAQAEREEAASREARRREIELLRREGELSLEELLHSLPPEMLAEGDVDVDEDTEDDSVKEVYDDEFDAEDEDDEDVEETIEEQEGVEGTASYQQELDELAREGEMPLEDLYKMYA</sequence>
<dbReference type="GeneTree" id="ENSGT00940000157457"/>
<protein>
    <recommendedName>
        <fullName evidence="6">HSA domain-containing protein</fullName>
    </recommendedName>
</protein>
<feature type="compositionally biased region" description="Polar residues" evidence="5">
    <location>
        <begin position="167"/>
        <end position="178"/>
    </location>
</feature>
<feature type="compositionally biased region" description="Basic and acidic residues" evidence="5">
    <location>
        <begin position="209"/>
        <end position="219"/>
    </location>
</feature>
<dbReference type="PANTHER" id="PTHR45685">
    <property type="entry name" value="HELICASE SRCAP-RELATED"/>
    <property type="match status" value="1"/>
</dbReference>
<proteinExistence type="predicted"/>
<organism evidence="7">
    <name type="scientific">Petromyzon marinus</name>
    <name type="common">Sea lamprey</name>
    <dbReference type="NCBI Taxonomy" id="7757"/>
    <lineage>
        <taxon>Eukaryota</taxon>
        <taxon>Metazoa</taxon>
        <taxon>Chordata</taxon>
        <taxon>Craniata</taxon>
        <taxon>Vertebrata</taxon>
        <taxon>Cyclostomata</taxon>
        <taxon>Hyperoartia</taxon>
        <taxon>Petromyzontiformes</taxon>
        <taxon>Petromyzontidae</taxon>
        <taxon>Petromyzon</taxon>
    </lineage>
</organism>